<keyword evidence="4" id="KW-0804">Transcription</keyword>
<evidence type="ECO:0000313" key="7">
    <source>
        <dbReference type="Proteomes" id="UP000824410"/>
    </source>
</evidence>
<evidence type="ECO:0000259" key="5">
    <source>
        <dbReference type="PROSITE" id="PS50931"/>
    </source>
</evidence>
<dbReference type="InterPro" id="IPR036390">
    <property type="entry name" value="WH_DNA-bd_sf"/>
</dbReference>
<dbReference type="SUPFAM" id="SSF53850">
    <property type="entry name" value="Periplasmic binding protein-like II"/>
    <property type="match status" value="1"/>
</dbReference>
<dbReference type="SUPFAM" id="SSF46785">
    <property type="entry name" value="Winged helix' DNA-binding domain"/>
    <property type="match status" value="1"/>
</dbReference>
<dbReference type="Pfam" id="PF00126">
    <property type="entry name" value="HTH_1"/>
    <property type="match status" value="1"/>
</dbReference>
<dbReference type="PANTHER" id="PTHR30118">
    <property type="entry name" value="HTH-TYPE TRANSCRIPTIONAL REGULATOR LEUO-RELATED"/>
    <property type="match status" value="1"/>
</dbReference>
<keyword evidence="3" id="KW-0238">DNA-binding</keyword>
<organism evidence="6 7">
    <name type="scientific">Providencia rettgeri</name>
    <dbReference type="NCBI Taxonomy" id="587"/>
    <lineage>
        <taxon>Bacteria</taxon>
        <taxon>Pseudomonadati</taxon>
        <taxon>Pseudomonadota</taxon>
        <taxon>Gammaproteobacteria</taxon>
        <taxon>Enterobacterales</taxon>
        <taxon>Morganellaceae</taxon>
        <taxon>Providencia</taxon>
    </lineage>
</organism>
<evidence type="ECO:0000256" key="1">
    <source>
        <dbReference type="ARBA" id="ARBA00009437"/>
    </source>
</evidence>
<dbReference type="EMBL" id="SHDO01000032">
    <property type="protein sequence ID" value="MBX6982657.1"/>
    <property type="molecule type" value="Genomic_DNA"/>
</dbReference>
<dbReference type="GO" id="GO:0003677">
    <property type="term" value="F:DNA binding"/>
    <property type="evidence" value="ECO:0007669"/>
    <property type="project" value="UniProtKB-KW"/>
</dbReference>
<comment type="caution">
    <text evidence="6">The sequence shown here is derived from an EMBL/GenBank/DDBJ whole genome shotgun (WGS) entry which is preliminary data.</text>
</comment>
<dbReference type="PANTHER" id="PTHR30118:SF11">
    <property type="entry name" value="HTH-TYPE TRANSCRIPTIONAL REGULATOR YIDZ"/>
    <property type="match status" value="1"/>
</dbReference>
<dbReference type="InterPro" id="IPR000847">
    <property type="entry name" value="LysR_HTH_N"/>
</dbReference>
<comment type="similarity">
    <text evidence="1">Belongs to the LysR transcriptional regulatory family.</text>
</comment>
<dbReference type="RefSeq" id="WP_131680790.1">
    <property type="nucleotide sequence ID" value="NZ_SHCZ01000012.1"/>
</dbReference>
<proteinExistence type="inferred from homology"/>
<reference evidence="6" key="1">
    <citation type="submission" date="2019-02" db="EMBL/GenBank/DDBJ databases">
        <title>Genomic characterization of isolates from hospital effluents in KZN, South Africa.</title>
        <authorList>
            <person name="Ntshobeni N."/>
            <person name="Allam M."/>
            <person name="Ismail A."/>
            <person name="Amoako D."/>
            <person name="Essack S."/>
            <person name="Chenia H."/>
        </authorList>
    </citation>
    <scope>NUCLEOTIDE SEQUENCE</scope>
    <source>
        <strain evidence="6">AFE97_S1</strain>
    </source>
</reference>
<evidence type="ECO:0000256" key="2">
    <source>
        <dbReference type="ARBA" id="ARBA00023015"/>
    </source>
</evidence>
<evidence type="ECO:0000256" key="4">
    <source>
        <dbReference type="ARBA" id="ARBA00023163"/>
    </source>
</evidence>
<dbReference type="InterPro" id="IPR036388">
    <property type="entry name" value="WH-like_DNA-bd_sf"/>
</dbReference>
<dbReference type="Proteomes" id="UP000824410">
    <property type="component" value="Unassembled WGS sequence"/>
</dbReference>
<dbReference type="PROSITE" id="PS50931">
    <property type="entry name" value="HTH_LYSR"/>
    <property type="match status" value="1"/>
</dbReference>
<dbReference type="Gene3D" id="3.40.190.10">
    <property type="entry name" value="Periplasmic binding protein-like II"/>
    <property type="match status" value="2"/>
</dbReference>
<dbReference type="InterPro" id="IPR050389">
    <property type="entry name" value="LysR-type_TF"/>
</dbReference>
<evidence type="ECO:0000256" key="3">
    <source>
        <dbReference type="ARBA" id="ARBA00023125"/>
    </source>
</evidence>
<evidence type="ECO:0000313" key="6">
    <source>
        <dbReference type="EMBL" id="MBX6982657.1"/>
    </source>
</evidence>
<keyword evidence="2" id="KW-0805">Transcription regulation</keyword>
<dbReference type="GO" id="GO:0003700">
    <property type="term" value="F:DNA-binding transcription factor activity"/>
    <property type="evidence" value="ECO:0007669"/>
    <property type="project" value="InterPro"/>
</dbReference>
<protein>
    <submittedName>
        <fullName evidence="6">HTH-type transcriptional regulator YidZ</fullName>
    </submittedName>
</protein>
<dbReference type="AlphaFoldDB" id="A0AAP2K373"/>
<accession>A0AAP2K373</accession>
<dbReference type="Pfam" id="PF03466">
    <property type="entry name" value="LysR_substrate"/>
    <property type="match status" value="1"/>
</dbReference>
<gene>
    <name evidence="6" type="primary">yidZ</name>
    <name evidence="6" type="ORF">EX242_20660</name>
</gene>
<sequence>MNKQLHRLDLNLLVILQYLMEERSVSLVAQRLAITPSSVSKSLSKLRQWFDDPLFIRSPQGLLPTPLMYHIEKSLPEFLNLSSYITEIRDTEKPRGMTFRLMMEAPLNLIMLHDLSLNILNHYPESDVIMRDWDYNSLAALVAGDADIGLVGRESFHSSKESINHLPNILNFDVLFTDRPLAFIRRDHPILKEEWSLANFLKYPHISTEFGNRIPWALDDLLSTMGLNRQISLSFSTFEQSLLMASRPEHNLITCTPGYCQHYVNNFKLDLVCLPLPIDDILYQQLEIPFLVLWHKRNSYNSKTLWLREQIKNSILNFVNA</sequence>
<feature type="domain" description="HTH lysR-type" evidence="5">
    <location>
        <begin position="8"/>
        <end position="65"/>
    </location>
</feature>
<dbReference type="Gene3D" id="1.10.10.10">
    <property type="entry name" value="Winged helix-like DNA-binding domain superfamily/Winged helix DNA-binding domain"/>
    <property type="match status" value="1"/>
</dbReference>
<dbReference type="NCBIfam" id="NF007581">
    <property type="entry name" value="PRK10216.1"/>
    <property type="match status" value="1"/>
</dbReference>
<name>A0AAP2K373_PRORE</name>
<dbReference type="InterPro" id="IPR005119">
    <property type="entry name" value="LysR_subst-bd"/>
</dbReference>